<reference evidence="1" key="2">
    <citation type="submission" date="2021-01" db="UniProtKB">
        <authorList>
            <consortium name="EnsemblMetazoa"/>
        </authorList>
    </citation>
    <scope>IDENTIFICATION</scope>
</reference>
<proteinExistence type="predicted"/>
<keyword evidence="2" id="KW-1185">Reference proteome</keyword>
<dbReference type="PANTHER" id="PTHR24407:SF14">
    <property type="entry name" value="SIR2-LIKE DOMAIN-CONTAINING PROTEIN"/>
    <property type="match status" value="1"/>
</dbReference>
<dbReference type="OrthoDB" id="10152284at2759"/>
<dbReference type="RefSeq" id="XP_030852560.1">
    <property type="nucleotide sequence ID" value="XM_030996700.1"/>
</dbReference>
<evidence type="ECO:0000313" key="2">
    <source>
        <dbReference type="Proteomes" id="UP000007110"/>
    </source>
</evidence>
<dbReference type="InParanoid" id="A0A7M7PJV4"/>
<dbReference type="EnsemblMetazoa" id="XM_030996700">
    <property type="protein sequence ID" value="XP_030852560"/>
    <property type="gene ID" value="LOC105442590"/>
</dbReference>
<dbReference type="GeneID" id="105442590"/>
<reference evidence="2" key="1">
    <citation type="submission" date="2015-02" db="EMBL/GenBank/DDBJ databases">
        <title>Genome sequencing for Strongylocentrotus purpuratus.</title>
        <authorList>
            <person name="Murali S."/>
            <person name="Liu Y."/>
            <person name="Vee V."/>
            <person name="English A."/>
            <person name="Wang M."/>
            <person name="Skinner E."/>
            <person name="Han Y."/>
            <person name="Muzny D.M."/>
            <person name="Worley K.C."/>
            <person name="Gibbs R.A."/>
        </authorList>
    </citation>
    <scope>NUCLEOTIDE SEQUENCE</scope>
</reference>
<dbReference type="AlphaFoldDB" id="A0A7M7PJV4"/>
<dbReference type="KEGG" id="spu:105442590"/>
<name>A0A7M7PJV4_STRPU</name>
<protein>
    <submittedName>
        <fullName evidence="1">Uncharacterized protein</fullName>
    </submittedName>
</protein>
<dbReference type="Proteomes" id="UP000007110">
    <property type="component" value="Unassembled WGS sequence"/>
</dbReference>
<organism evidence="1 2">
    <name type="scientific">Strongylocentrotus purpuratus</name>
    <name type="common">Purple sea urchin</name>
    <dbReference type="NCBI Taxonomy" id="7668"/>
    <lineage>
        <taxon>Eukaryota</taxon>
        <taxon>Metazoa</taxon>
        <taxon>Echinodermata</taxon>
        <taxon>Eleutherozoa</taxon>
        <taxon>Echinozoa</taxon>
        <taxon>Echinoidea</taxon>
        <taxon>Euechinoidea</taxon>
        <taxon>Echinacea</taxon>
        <taxon>Camarodonta</taxon>
        <taxon>Echinidea</taxon>
        <taxon>Strongylocentrotidae</taxon>
        <taxon>Strongylocentrotus</taxon>
    </lineage>
</organism>
<evidence type="ECO:0000313" key="1">
    <source>
        <dbReference type="EnsemblMetazoa" id="XP_030852560"/>
    </source>
</evidence>
<dbReference type="PANTHER" id="PTHR24407">
    <property type="entry name" value="PROTEIN KINASE DOMAIN-CONTAINING PROTEIN"/>
    <property type="match status" value="1"/>
</dbReference>
<sequence length="308" mass="35414">MSSSLADALCNRTSIQELSLMEKTIFSNAWFSEENERKIDSKIEKVCIHGFHLNENDPTASRDLVRFLCLLPCLTDLMIKGSRSDSHYNRLFLLDDFYHELARQASSSKIEKVCIHGCHLNKNVPTASRDLARFLCLLPCLTELMIKGSDDQYINLLFLRDDFYHELARQAPSSKIEKVCIHDCDLNKNDPTASRDLARFLFFLPCLTDLTIKGSDDQFNHIFLHDDFYHELARQASSSKIEKVCIHGFHLNNNDPTASRDLARFLCLLPCLTDLTIKHYADKLFHRDDFYLELARQASSSKVIGKVF</sequence>
<accession>A0A7M7PJV4</accession>